<protein>
    <submittedName>
        <fullName evidence="8">Heparinase II/III family protein</fullName>
    </submittedName>
</protein>
<reference evidence="8 9" key="1">
    <citation type="submission" date="2021-04" db="EMBL/GenBank/DDBJ databases">
        <title>Ruania sp. nov., isolated from sandy soil of mangrove forest.</title>
        <authorList>
            <person name="Ge X."/>
            <person name="Huang R."/>
            <person name="Liu W."/>
        </authorList>
    </citation>
    <scope>NUCLEOTIDE SEQUENCE [LARGE SCALE GENOMIC DNA]</scope>
    <source>
        <strain evidence="8 9">N2-46</strain>
    </source>
</reference>
<evidence type="ECO:0000256" key="6">
    <source>
        <dbReference type="SAM" id="SignalP"/>
    </source>
</evidence>
<evidence type="ECO:0000256" key="2">
    <source>
        <dbReference type="ARBA" id="ARBA00022729"/>
    </source>
</evidence>
<gene>
    <name evidence="8" type="ORF">KCQ71_04600</name>
</gene>
<dbReference type="Gene3D" id="2.70.98.70">
    <property type="match status" value="1"/>
</dbReference>
<dbReference type="Gene3D" id="2.60.120.560">
    <property type="entry name" value="Exo-inulinase, domain 1"/>
    <property type="match status" value="2"/>
</dbReference>
<keyword evidence="3" id="KW-0574">Periplasm</keyword>
<organism evidence="8 9">
    <name type="scientific">Occultella gossypii</name>
    <dbReference type="NCBI Taxonomy" id="2800820"/>
    <lineage>
        <taxon>Bacteria</taxon>
        <taxon>Bacillati</taxon>
        <taxon>Actinomycetota</taxon>
        <taxon>Actinomycetes</taxon>
        <taxon>Micrococcales</taxon>
        <taxon>Ruaniaceae</taxon>
        <taxon>Occultella</taxon>
    </lineage>
</organism>
<comment type="caution">
    <text evidence="8">The sequence shown here is derived from an EMBL/GenBank/DDBJ whole genome shotgun (WGS) entry which is preliminary data.</text>
</comment>
<dbReference type="InterPro" id="IPR036573">
    <property type="entry name" value="CBM_sf_5/12"/>
</dbReference>
<evidence type="ECO:0000256" key="1">
    <source>
        <dbReference type="ARBA" id="ARBA00004418"/>
    </source>
</evidence>
<dbReference type="PANTHER" id="PTHR39210">
    <property type="entry name" value="HEPARIN-SULFATE LYASE"/>
    <property type="match status" value="1"/>
</dbReference>
<proteinExistence type="predicted"/>
<accession>A0ABS7S510</accession>
<comment type="subcellular location">
    <subcellularLocation>
        <location evidence="1">Periplasm</location>
    </subcellularLocation>
</comment>
<dbReference type="Gene3D" id="1.50.10.100">
    <property type="entry name" value="Chondroitin AC/alginate lyase"/>
    <property type="match status" value="1"/>
</dbReference>
<dbReference type="RefSeq" id="WP_223403339.1">
    <property type="nucleotide sequence ID" value="NZ_JAGSHT010000004.1"/>
</dbReference>
<keyword evidence="2 6" id="KW-0732">Signal</keyword>
<evidence type="ECO:0000256" key="5">
    <source>
        <dbReference type="ARBA" id="ARBA00023239"/>
    </source>
</evidence>
<keyword evidence="9" id="KW-1185">Reference proteome</keyword>
<dbReference type="InterPro" id="IPR003610">
    <property type="entry name" value="CBM5/12"/>
</dbReference>
<sequence>MAAALALAMVATGLPSAPAAADETSDLGELLDLTRPELAPVAAHLAAGDEAGAADELQLHFANRTGIELPVSGSGIGDATADELAAGTFRFGAETRDFYNHAEQRIDVDWQDLWGGTEASPGGAQVLMSDLSFMGKLTRAYQNEDDPQLRSTYAAAWMDISLDFFADNPTWATNRNLSGAKRLSQLVAAFAVFRAEPTIEASDLTAYLIGVHATTDHLVDALQRHVGNNWYLSMARSIYLTAIYLPELSASYSWEWFAVRSVERFMHAYIKGDGVYREPAFNYQAYVADLLNTLLEVAHANGRTLPAPIPRWSDWIADSLFATRQPNLEPALIGDSPNIDAGIGTIRRAAERNSWSDFAWVASGRTEGTVPTLPSTLFPISFAVQRSGWDADAQYMLINNQNSSYTRSHRHPDDLSLVMAAYGRPLIVDPGVGDYSPTPTNEWMRYTTEAHNTVEVDGVPQAAGATRSMSLWRTNEGLDIYQGEAFGYQPVVHDRVVYFVKPGFWVVSDSLTGDTAAHDYRQLWHFPGDPVAVDPSTNVATIGFDTVPGSHPVAGVQLVPVTPEGVDLVPTVHDDGAVSVGEEVLTDVDFLSYDWSTSGATGLDTVVVPGAAGPAPATTATRIDLPGVTHSTATAMQIDLPDAVGRFYLSREDVPSTRAFGEAETDAETAYLERSQDGELTRYALTRGSQLLDGRDAVLTASGVVSDVSVELLGATAQISIGDPYTGTITINAPDAGVVMVNGSPAAFTRDGDQVTVTTEETSAVSPVLTEEFADASLDSTVYAFDGSLEGWTPVEGAWAPDGESGALAQSSTADLQSFAAQQEVPNDAIITAEIAPGTSGQRTARTGLVFRYHDSSNYYRANVLTSSAGVTLQLVKVYNGTSTTLAESALPLGSADPYTMTVSAIGSQLVATVGDTSISADDSQLPSGGAAAYTHRRAATFDNISISEGLDQANWQGIAGEVSVTSDRLNLTPVDGWAHVLASSTLPPRFSLQCDYVAEATVTITGDTGSAGISLRDTSDSYGYRIHLGRTSRGSQYLGIIREAHRSGPVTLASVPISDPLTGPVQLGATIQGDHIVATLNGVEVAEARDTVVRSGGVGLYASTASTFENLTVEQSCDSAVSDAVPAPPAWDARTQYAQGDLVASGDSTWVASWWTQNQQPGDAYGPWQEVATTSDGTALWTSTRIFIAGDVVEHQGHRYEATWWTRNEQPGNPNGPWRLLE</sequence>
<feature type="domain" description="Chitin-binding type-3" evidence="7">
    <location>
        <begin position="1129"/>
        <end position="1172"/>
    </location>
</feature>
<evidence type="ECO:0000256" key="3">
    <source>
        <dbReference type="ARBA" id="ARBA00022764"/>
    </source>
</evidence>
<dbReference type="CDD" id="cd12215">
    <property type="entry name" value="ChiC_BD"/>
    <property type="match status" value="2"/>
</dbReference>
<dbReference type="InterPro" id="IPR012480">
    <property type="entry name" value="Hepar_II_III_C"/>
</dbReference>
<keyword evidence="5" id="KW-0456">Lyase</keyword>
<evidence type="ECO:0000259" key="7">
    <source>
        <dbReference type="SMART" id="SM00495"/>
    </source>
</evidence>
<evidence type="ECO:0000313" key="9">
    <source>
        <dbReference type="Proteomes" id="UP000826651"/>
    </source>
</evidence>
<dbReference type="Pfam" id="PF02839">
    <property type="entry name" value="CBM_5_12"/>
    <property type="match status" value="1"/>
</dbReference>
<dbReference type="SUPFAM" id="SSF48230">
    <property type="entry name" value="Chondroitin AC/alginate lyase"/>
    <property type="match status" value="1"/>
</dbReference>
<feature type="chain" id="PRO_5045404147" evidence="6">
    <location>
        <begin position="22"/>
        <end position="1223"/>
    </location>
</feature>
<dbReference type="InterPro" id="IPR031680">
    <property type="entry name" value="Hepar_II_III_N"/>
</dbReference>
<dbReference type="Pfam" id="PF16889">
    <property type="entry name" value="Hepar_II_III_N"/>
    <property type="match status" value="1"/>
</dbReference>
<dbReference type="EMBL" id="JAGSHT010000004">
    <property type="protein sequence ID" value="MBZ2195419.1"/>
    <property type="molecule type" value="Genomic_DNA"/>
</dbReference>
<evidence type="ECO:0000313" key="8">
    <source>
        <dbReference type="EMBL" id="MBZ2195419.1"/>
    </source>
</evidence>
<dbReference type="Gene3D" id="2.10.10.20">
    <property type="entry name" value="Carbohydrate-binding module superfamily 5/12"/>
    <property type="match status" value="2"/>
</dbReference>
<name>A0ABS7S510_9MICO</name>
<dbReference type="Pfam" id="PF07940">
    <property type="entry name" value="Hepar_II_III_C"/>
    <property type="match status" value="1"/>
</dbReference>
<dbReference type="SMART" id="SM00495">
    <property type="entry name" value="ChtBD3"/>
    <property type="match status" value="2"/>
</dbReference>
<dbReference type="PANTHER" id="PTHR39210:SF1">
    <property type="entry name" value="HEPARIN-SULFATE LYASE"/>
    <property type="match status" value="1"/>
</dbReference>
<dbReference type="InterPro" id="IPR008929">
    <property type="entry name" value="Chondroitin_lyas"/>
</dbReference>
<keyword evidence="4" id="KW-0378">Hydrolase</keyword>
<dbReference type="SUPFAM" id="SSF51055">
    <property type="entry name" value="Carbohydrate binding domain"/>
    <property type="match status" value="2"/>
</dbReference>
<feature type="signal peptide" evidence="6">
    <location>
        <begin position="1"/>
        <end position="21"/>
    </location>
</feature>
<evidence type="ECO:0000256" key="4">
    <source>
        <dbReference type="ARBA" id="ARBA00022801"/>
    </source>
</evidence>
<feature type="domain" description="Chitin-binding type-3" evidence="7">
    <location>
        <begin position="1179"/>
        <end position="1222"/>
    </location>
</feature>
<dbReference type="Proteomes" id="UP000826651">
    <property type="component" value="Unassembled WGS sequence"/>
</dbReference>